<dbReference type="PANTHER" id="PTHR42789">
    <property type="entry name" value="D-ISOMER SPECIFIC 2-HYDROXYACID DEHYDROGENASE FAMILY PROTEIN (AFU_ORTHOLOGUE AFUA_6G10090)"/>
    <property type="match status" value="1"/>
</dbReference>
<accession>A0A8J3PLD9</accession>
<gene>
    <name evidence="7" type="ORF">Pfl04_01750</name>
</gene>
<dbReference type="InterPro" id="IPR050857">
    <property type="entry name" value="D-2-hydroxyacid_DH"/>
</dbReference>
<comment type="caution">
    <text evidence="7">The sequence shown here is derived from an EMBL/GenBank/DDBJ whole genome shotgun (WGS) entry which is preliminary data.</text>
</comment>
<evidence type="ECO:0000256" key="2">
    <source>
        <dbReference type="ARBA" id="ARBA00023002"/>
    </source>
</evidence>
<evidence type="ECO:0000259" key="6">
    <source>
        <dbReference type="Pfam" id="PF02826"/>
    </source>
</evidence>
<proteinExistence type="inferred from homology"/>
<dbReference type="GO" id="GO:0016616">
    <property type="term" value="F:oxidoreductase activity, acting on the CH-OH group of donors, NAD or NADP as acceptor"/>
    <property type="evidence" value="ECO:0007669"/>
    <property type="project" value="InterPro"/>
</dbReference>
<evidence type="ECO:0000259" key="5">
    <source>
        <dbReference type="Pfam" id="PF00389"/>
    </source>
</evidence>
<dbReference type="Proteomes" id="UP000653674">
    <property type="component" value="Unassembled WGS sequence"/>
</dbReference>
<feature type="domain" description="D-isomer specific 2-hydroxyacid dehydrogenase catalytic" evidence="5">
    <location>
        <begin position="63"/>
        <end position="339"/>
    </location>
</feature>
<dbReference type="FunFam" id="3.40.50.720:FF:000203">
    <property type="entry name" value="D-3-phosphoglycerate dehydrogenase (SerA)"/>
    <property type="match status" value="1"/>
</dbReference>
<dbReference type="SUPFAM" id="SSF51735">
    <property type="entry name" value="NAD(P)-binding Rossmann-fold domains"/>
    <property type="match status" value="1"/>
</dbReference>
<feature type="domain" description="D-isomer specific 2-hydroxyacid dehydrogenase NAD-binding" evidence="6">
    <location>
        <begin position="133"/>
        <end position="310"/>
    </location>
</feature>
<keyword evidence="8" id="KW-1185">Reference proteome</keyword>
<dbReference type="SUPFAM" id="SSF52283">
    <property type="entry name" value="Formate/glycerate dehydrogenase catalytic domain-like"/>
    <property type="match status" value="1"/>
</dbReference>
<keyword evidence="2 4" id="KW-0560">Oxidoreductase</keyword>
<dbReference type="Pfam" id="PF00389">
    <property type="entry name" value="2-Hacid_dh"/>
    <property type="match status" value="1"/>
</dbReference>
<evidence type="ECO:0000313" key="7">
    <source>
        <dbReference type="EMBL" id="GIG71771.1"/>
    </source>
</evidence>
<evidence type="ECO:0000313" key="8">
    <source>
        <dbReference type="Proteomes" id="UP000653674"/>
    </source>
</evidence>
<dbReference type="GO" id="GO:0051287">
    <property type="term" value="F:NAD binding"/>
    <property type="evidence" value="ECO:0007669"/>
    <property type="project" value="InterPro"/>
</dbReference>
<evidence type="ECO:0000256" key="3">
    <source>
        <dbReference type="ARBA" id="ARBA00023027"/>
    </source>
</evidence>
<dbReference type="InterPro" id="IPR006139">
    <property type="entry name" value="D-isomer_2_OHA_DH_cat_dom"/>
</dbReference>
<organism evidence="7 8">
    <name type="scientific">Planosporangium flavigriseum</name>
    <dbReference type="NCBI Taxonomy" id="373681"/>
    <lineage>
        <taxon>Bacteria</taxon>
        <taxon>Bacillati</taxon>
        <taxon>Actinomycetota</taxon>
        <taxon>Actinomycetes</taxon>
        <taxon>Micromonosporales</taxon>
        <taxon>Micromonosporaceae</taxon>
        <taxon>Planosporangium</taxon>
    </lineage>
</organism>
<dbReference type="CDD" id="cd12171">
    <property type="entry name" value="2-Hacid_dh_10"/>
    <property type="match status" value="1"/>
</dbReference>
<reference evidence="7" key="1">
    <citation type="submission" date="2021-01" db="EMBL/GenBank/DDBJ databases">
        <title>Whole genome shotgun sequence of Planosporangium flavigriseum NBRC 105377.</title>
        <authorList>
            <person name="Komaki H."/>
            <person name="Tamura T."/>
        </authorList>
    </citation>
    <scope>NUCLEOTIDE SEQUENCE</scope>
    <source>
        <strain evidence="7">NBRC 105377</strain>
    </source>
</reference>
<dbReference type="InterPro" id="IPR036291">
    <property type="entry name" value="NAD(P)-bd_dom_sf"/>
</dbReference>
<evidence type="ECO:0000256" key="4">
    <source>
        <dbReference type="RuleBase" id="RU003719"/>
    </source>
</evidence>
<keyword evidence="3" id="KW-0520">NAD</keyword>
<evidence type="ECO:0000256" key="1">
    <source>
        <dbReference type="ARBA" id="ARBA00005854"/>
    </source>
</evidence>
<dbReference type="Gene3D" id="3.40.50.720">
    <property type="entry name" value="NAD(P)-binding Rossmann-like Domain"/>
    <property type="match status" value="2"/>
</dbReference>
<dbReference type="EMBL" id="BONU01000001">
    <property type="protein sequence ID" value="GIG71771.1"/>
    <property type="molecule type" value="Genomic_DNA"/>
</dbReference>
<dbReference type="Pfam" id="PF02826">
    <property type="entry name" value="2-Hacid_dh_C"/>
    <property type="match status" value="1"/>
</dbReference>
<comment type="similarity">
    <text evidence="1 4">Belongs to the D-isomer specific 2-hydroxyacid dehydrogenase family.</text>
</comment>
<evidence type="ECO:0008006" key="9">
    <source>
        <dbReference type="Google" id="ProtNLM"/>
    </source>
</evidence>
<sequence>MHTLVVGDGFIPADPYVSALRERLGPDFGPVRTVDLPGDKKDQHEWQQIMEARGPNAVEPAPALLSAVAGAEVLCAHFAPVGEKVLAAGDALRLIAVARTGLENVDVDAATARGVGVVPVYGRNAGAVAELQIGLMLAEARNIARADASVRSGGWRKDFPGARIEIAGRTVGMVGFGHVGAQFARRLAGFGCRLIAYDPYTSPAALAEHGVEQVSTLDEVFASSDFVVVQARHTPETDTFIGAAQFALMKPHAYFINVARSRVVDTDALHGVLAAGRIAGAGLDVFDAEPLPADSPWRGLDNTTLTTHFGGDTEETNLTSARLVVEAVAEYAATGRVASGANAKALGWT</sequence>
<name>A0A8J3PLD9_9ACTN</name>
<dbReference type="PANTHER" id="PTHR42789:SF1">
    <property type="entry name" value="D-ISOMER SPECIFIC 2-HYDROXYACID DEHYDROGENASE FAMILY PROTEIN (AFU_ORTHOLOGUE AFUA_6G10090)"/>
    <property type="match status" value="1"/>
</dbReference>
<dbReference type="AlphaFoldDB" id="A0A8J3PLD9"/>
<dbReference type="RefSeq" id="WP_168076357.1">
    <property type="nucleotide sequence ID" value="NZ_BAAAQJ010000026.1"/>
</dbReference>
<protein>
    <recommendedName>
        <fullName evidence="9">D-3-phosphoglycerate dehydrogenase</fullName>
    </recommendedName>
</protein>
<dbReference type="InterPro" id="IPR006140">
    <property type="entry name" value="D-isomer_DH_NAD-bd"/>
</dbReference>